<keyword evidence="19" id="KW-1185">Reference proteome</keyword>
<comment type="similarity">
    <text evidence="15">Belongs to the peroxidase family. Classical plant (class III) peroxidase subfamily.</text>
</comment>
<evidence type="ECO:0000256" key="15">
    <source>
        <dbReference type="RuleBase" id="RU362060"/>
    </source>
</evidence>
<evidence type="ECO:0000256" key="9">
    <source>
        <dbReference type="ARBA" id="ARBA00023157"/>
    </source>
</evidence>
<keyword evidence="7 15" id="KW-0560">Oxidoreductase</keyword>
<dbReference type="GO" id="GO:0042744">
    <property type="term" value="P:hydrogen peroxide catabolic process"/>
    <property type="evidence" value="ECO:0007669"/>
    <property type="project" value="UniProtKB-KW"/>
</dbReference>
<feature type="region of interest" description="Disordered" evidence="16">
    <location>
        <begin position="320"/>
        <end position="341"/>
    </location>
</feature>
<dbReference type="PANTHER" id="PTHR31517:SF81">
    <property type="entry name" value="PEROXIDASE"/>
    <property type="match status" value="1"/>
</dbReference>
<evidence type="ECO:0000259" key="17">
    <source>
        <dbReference type="PROSITE" id="PS50873"/>
    </source>
</evidence>
<dbReference type="GO" id="GO:0006979">
    <property type="term" value="P:response to oxidative stress"/>
    <property type="evidence" value="ECO:0007669"/>
    <property type="project" value="UniProtKB-UniRule"/>
</dbReference>
<dbReference type="AlphaFoldDB" id="A0AAN9I1D3"/>
<evidence type="ECO:0000256" key="2">
    <source>
        <dbReference type="ARBA" id="ARBA00012313"/>
    </source>
</evidence>
<keyword evidence="8 12" id="KW-0408">Iron</keyword>
<evidence type="ECO:0000256" key="3">
    <source>
        <dbReference type="ARBA" id="ARBA00022559"/>
    </source>
</evidence>
<evidence type="ECO:0000256" key="7">
    <source>
        <dbReference type="ARBA" id="ARBA00023002"/>
    </source>
</evidence>
<comment type="caution">
    <text evidence="18">The sequence shown here is derived from an EMBL/GenBank/DDBJ whole genome shotgun (WGS) entry which is preliminary data.</text>
</comment>
<comment type="cofactor">
    <cofactor evidence="12 15">
        <name>Ca(2+)</name>
        <dbReference type="ChEBI" id="CHEBI:29108"/>
    </cofactor>
    <text evidence="12 15">Binds 2 calcium ions per subunit.</text>
</comment>
<dbReference type="FunFam" id="1.10.420.10:FF:000007">
    <property type="entry name" value="Peroxidase"/>
    <property type="match status" value="1"/>
</dbReference>
<feature type="binding site" evidence="12">
    <location>
        <position position="249"/>
    </location>
    <ligand>
        <name>Ca(2+)</name>
        <dbReference type="ChEBI" id="CHEBI:29108"/>
        <label>2</label>
    </ligand>
</feature>
<feature type="disulfide bond" evidence="14">
    <location>
        <begin position="37"/>
        <end position="113"/>
    </location>
</feature>
<feature type="signal peptide" evidence="15">
    <location>
        <begin position="1"/>
        <end position="22"/>
    </location>
</feature>
<dbReference type="Gene3D" id="1.10.520.10">
    <property type="match status" value="1"/>
</dbReference>
<comment type="function">
    <text evidence="15">Removal of H(2)O(2), oxidation of toxic reductants, biosynthesis and degradation of lignin, suberization, auxin catabolism, response to environmental stresses such as wounding, pathogen attack and oxidative stress.</text>
</comment>
<dbReference type="PROSITE" id="PS50873">
    <property type="entry name" value="PEROXIDASE_4"/>
    <property type="match status" value="1"/>
</dbReference>
<evidence type="ECO:0000256" key="10">
    <source>
        <dbReference type="PIRSR" id="PIRSR600823-1"/>
    </source>
</evidence>
<dbReference type="PRINTS" id="PR00461">
    <property type="entry name" value="PLPEROXIDASE"/>
</dbReference>
<evidence type="ECO:0000256" key="13">
    <source>
        <dbReference type="PIRSR" id="PIRSR600823-4"/>
    </source>
</evidence>
<evidence type="ECO:0000256" key="16">
    <source>
        <dbReference type="SAM" id="MobiDB-lite"/>
    </source>
</evidence>
<dbReference type="GO" id="GO:0005576">
    <property type="term" value="C:extracellular region"/>
    <property type="evidence" value="ECO:0007669"/>
    <property type="project" value="UniProtKB-SubCell"/>
</dbReference>
<keyword evidence="12 15" id="KW-0106">Calcium</keyword>
<comment type="subcellular location">
    <subcellularLocation>
        <location evidence="15">Secreted</location>
    </subcellularLocation>
</comment>
<gene>
    <name evidence="18" type="ORF">RJT34_29693</name>
</gene>
<dbReference type="PANTHER" id="PTHR31517">
    <property type="match status" value="1"/>
</dbReference>
<evidence type="ECO:0000313" key="18">
    <source>
        <dbReference type="EMBL" id="KAK7262132.1"/>
    </source>
</evidence>
<feature type="chain" id="PRO_5042668253" description="Peroxidase" evidence="15">
    <location>
        <begin position="23"/>
        <end position="341"/>
    </location>
</feature>
<feature type="compositionally biased region" description="Basic and acidic residues" evidence="16">
    <location>
        <begin position="320"/>
        <end position="331"/>
    </location>
</feature>
<dbReference type="InterPro" id="IPR002016">
    <property type="entry name" value="Haem_peroxidase"/>
</dbReference>
<keyword evidence="4 15" id="KW-0349">Heme</keyword>
<evidence type="ECO:0000256" key="12">
    <source>
        <dbReference type="PIRSR" id="PIRSR600823-3"/>
    </source>
</evidence>
<feature type="active site" description="Proton acceptor" evidence="10">
    <location>
        <position position="68"/>
    </location>
</feature>
<proteinExistence type="inferred from homology"/>
<feature type="binding site" evidence="12">
    <location>
        <position position="87"/>
    </location>
    <ligand>
        <name>Ca(2+)</name>
        <dbReference type="ChEBI" id="CHEBI:29108"/>
        <label>1</label>
    </ligand>
</feature>
<keyword evidence="15" id="KW-0964">Secreted</keyword>
<dbReference type="PRINTS" id="PR00458">
    <property type="entry name" value="PEROXIDASE"/>
</dbReference>
<protein>
    <recommendedName>
        <fullName evidence="2 15">Peroxidase</fullName>
        <ecNumber evidence="2 15">1.11.1.7</ecNumber>
    </recommendedName>
</protein>
<dbReference type="GO" id="GO:0020037">
    <property type="term" value="F:heme binding"/>
    <property type="evidence" value="ECO:0007669"/>
    <property type="project" value="UniProtKB-UniRule"/>
</dbReference>
<reference evidence="18 19" key="1">
    <citation type="submission" date="2024-01" db="EMBL/GenBank/DDBJ databases">
        <title>The genomes of 5 underutilized Papilionoideae crops provide insights into root nodulation and disease resistance.</title>
        <authorList>
            <person name="Yuan L."/>
        </authorList>
    </citation>
    <scope>NUCLEOTIDE SEQUENCE [LARGE SCALE GENOMIC DNA]</scope>
    <source>
        <strain evidence="18">LY-2023</strain>
        <tissue evidence="18">Leaf</tissue>
    </source>
</reference>
<feature type="domain" description="Plant heme peroxidase family profile" evidence="17">
    <location>
        <begin position="27"/>
        <end position="321"/>
    </location>
</feature>
<keyword evidence="3 15" id="KW-0575">Peroxidase</keyword>
<evidence type="ECO:0000256" key="8">
    <source>
        <dbReference type="ARBA" id="ARBA00023004"/>
    </source>
</evidence>
<evidence type="ECO:0000256" key="1">
    <source>
        <dbReference type="ARBA" id="ARBA00000189"/>
    </source>
</evidence>
<feature type="binding site" evidence="12">
    <location>
        <position position="76"/>
    </location>
    <ligand>
        <name>Ca(2+)</name>
        <dbReference type="ChEBI" id="CHEBI:29108"/>
        <label>1</label>
    </ligand>
</feature>
<dbReference type="InterPro" id="IPR000823">
    <property type="entry name" value="Peroxidase_pln"/>
</dbReference>
<dbReference type="SUPFAM" id="SSF48113">
    <property type="entry name" value="Heme-dependent peroxidases"/>
    <property type="match status" value="1"/>
</dbReference>
<organism evidence="18 19">
    <name type="scientific">Clitoria ternatea</name>
    <name type="common">Butterfly pea</name>
    <dbReference type="NCBI Taxonomy" id="43366"/>
    <lineage>
        <taxon>Eukaryota</taxon>
        <taxon>Viridiplantae</taxon>
        <taxon>Streptophyta</taxon>
        <taxon>Embryophyta</taxon>
        <taxon>Tracheophyta</taxon>
        <taxon>Spermatophyta</taxon>
        <taxon>Magnoliopsida</taxon>
        <taxon>eudicotyledons</taxon>
        <taxon>Gunneridae</taxon>
        <taxon>Pentapetalae</taxon>
        <taxon>rosids</taxon>
        <taxon>fabids</taxon>
        <taxon>Fabales</taxon>
        <taxon>Fabaceae</taxon>
        <taxon>Papilionoideae</taxon>
        <taxon>50 kb inversion clade</taxon>
        <taxon>NPAAA clade</taxon>
        <taxon>indigoferoid/millettioid clade</taxon>
        <taxon>Phaseoleae</taxon>
        <taxon>Clitoria</taxon>
    </lineage>
</organism>
<feature type="binding site" evidence="12">
    <location>
        <position position="244"/>
    </location>
    <ligand>
        <name>Ca(2+)</name>
        <dbReference type="ChEBI" id="CHEBI:29108"/>
        <label>2</label>
    </ligand>
</feature>
<dbReference type="GO" id="GO:0046872">
    <property type="term" value="F:metal ion binding"/>
    <property type="evidence" value="ECO:0007669"/>
    <property type="project" value="UniProtKB-UniRule"/>
</dbReference>
<accession>A0AAN9I1D3</accession>
<feature type="binding site" evidence="12">
    <location>
        <position position="69"/>
    </location>
    <ligand>
        <name>Ca(2+)</name>
        <dbReference type="ChEBI" id="CHEBI:29108"/>
        <label>1</label>
    </ligand>
</feature>
<comment type="catalytic activity">
    <reaction evidence="1 15">
        <text>2 a phenolic donor + H2O2 = 2 a phenolic radical donor + 2 H2O</text>
        <dbReference type="Rhea" id="RHEA:56136"/>
        <dbReference type="ChEBI" id="CHEBI:15377"/>
        <dbReference type="ChEBI" id="CHEBI:16240"/>
        <dbReference type="ChEBI" id="CHEBI:139520"/>
        <dbReference type="ChEBI" id="CHEBI:139521"/>
        <dbReference type="EC" id="1.11.1.7"/>
    </reaction>
</comment>
<feature type="disulfide bond" evidence="14">
    <location>
        <begin position="199"/>
        <end position="227"/>
    </location>
</feature>
<dbReference type="Proteomes" id="UP001359559">
    <property type="component" value="Unassembled WGS sequence"/>
</dbReference>
<evidence type="ECO:0000256" key="6">
    <source>
        <dbReference type="ARBA" id="ARBA00022729"/>
    </source>
</evidence>
<dbReference type="Pfam" id="PF00141">
    <property type="entry name" value="peroxidase"/>
    <property type="match status" value="1"/>
</dbReference>
<keyword evidence="9 14" id="KW-1015">Disulfide bond</keyword>
<sequence length="341" mass="38174">MGRSFLWILLAMVIMIIPFSFQIKANQLSYNYYQFSCPKMQSIVKSELQSLFLTDATAPPAFLRLMFHDCQVQGCDASILLDYQNCEMISSRNFGIRERERINQLKSILEEECPGKVSCADIIVLAATESVSFSGGPPIQIPFGRKDSRTCATFKEVEAELPSPTITVDEFISIFKSKGMNIEESVSILGAHTLGVGHCLNIVSRLYHPQLGDKMDFGFGASLRLACPTEIPFTNLTFVPNDFTPVTFDNQYYRDIIMGRGLFGIDSNISADPRTAPSVMRFAMDRNYFFEAFTSAFVKLSSANVLTDMQGEVRKQCNLDQMNDDHYKSRDSPAAASSSYL</sequence>
<evidence type="ECO:0000313" key="19">
    <source>
        <dbReference type="Proteomes" id="UP001359559"/>
    </source>
</evidence>
<keyword evidence="15" id="KW-0376">Hydrogen peroxide</keyword>
<dbReference type="GO" id="GO:0140825">
    <property type="term" value="F:lactoperoxidase activity"/>
    <property type="evidence" value="ECO:0007669"/>
    <property type="project" value="UniProtKB-EC"/>
</dbReference>
<comment type="cofactor">
    <cofactor evidence="12 15">
        <name>heme b</name>
        <dbReference type="ChEBI" id="CHEBI:60344"/>
    </cofactor>
    <text evidence="12 15">Binds 1 heme b (iron(II)-protoporphyrin IX) group per subunit.</text>
</comment>
<name>A0AAN9I1D3_CLITE</name>
<dbReference type="EMBL" id="JAYKXN010000008">
    <property type="protein sequence ID" value="KAK7262132.1"/>
    <property type="molecule type" value="Genomic_DNA"/>
</dbReference>
<dbReference type="CDD" id="cd00693">
    <property type="entry name" value="secretory_peroxidase"/>
    <property type="match status" value="1"/>
</dbReference>
<feature type="binding site" evidence="12">
    <location>
        <position position="193"/>
    </location>
    <ligand>
        <name>Ca(2+)</name>
        <dbReference type="ChEBI" id="CHEBI:29108"/>
        <label>2</label>
    </ligand>
</feature>
<dbReference type="InterPro" id="IPR010255">
    <property type="entry name" value="Haem_peroxidase_sf"/>
</dbReference>
<dbReference type="InterPro" id="IPR033905">
    <property type="entry name" value="Secretory_peroxidase"/>
</dbReference>
<dbReference type="EC" id="1.11.1.7" evidence="2 15"/>
<feature type="binding site" evidence="12">
    <location>
        <position position="72"/>
    </location>
    <ligand>
        <name>Ca(2+)</name>
        <dbReference type="ChEBI" id="CHEBI:29108"/>
        <label>1</label>
    </ligand>
</feature>
<feature type="binding site" evidence="12">
    <location>
        <position position="78"/>
    </location>
    <ligand>
        <name>Ca(2+)</name>
        <dbReference type="ChEBI" id="CHEBI:29108"/>
        <label>1</label>
    </ligand>
</feature>
<evidence type="ECO:0000256" key="14">
    <source>
        <dbReference type="PIRSR" id="PIRSR600823-5"/>
    </source>
</evidence>
<feature type="binding site" description="axial binding residue" evidence="12">
    <location>
        <position position="192"/>
    </location>
    <ligand>
        <name>heme b</name>
        <dbReference type="ChEBI" id="CHEBI:60344"/>
    </ligand>
    <ligandPart>
        <name>Fe</name>
        <dbReference type="ChEBI" id="CHEBI:18248"/>
    </ligandPart>
</feature>
<feature type="site" description="Transition state stabilizer" evidence="13">
    <location>
        <position position="64"/>
    </location>
</feature>
<keyword evidence="6 15" id="KW-0732">Signal</keyword>
<feature type="disulfide bond" evidence="14">
    <location>
        <begin position="70"/>
        <end position="75"/>
    </location>
</feature>
<feature type="disulfide bond" evidence="14">
    <location>
        <begin position="119"/>
        <end position="317"/>
    </location>
</feature>
<evidence type="ECO:0000256" key="11">
    <source>
        <dbReference type="PIRSR" id="PIRSR600823-2"/>
    </source>
</evidence>
<feature type="binding site" evidence="12">
    <location>
        <position position="74"/>
    </location>
    <ligand>
        <name>Ca(2+)</name>
        <dbReference type="ChEBI" id="CHEBI:29108"/>
        <label>1</label>
    </ligand>
</feature>
<dbReference type="Gene3D" id="1.10.420.10">
    <property type="entry name" value="Peroxidase, domain 2"/>
    <property type="match status" value="1"/>
</dbReference>
<evidence type="ECO:0000256" key="5">
    <source>
        <dbReference type="ARBA" id="ARBA00022723"/>
    </source>
</evidence>
<feature type="binding site" evidence="11">
    <location>
        <position position="162"/>
    </location>
    <ligand>
        <name>substrate</name>
    </ligand>
</feature>
<evidence type="ECO:0000256" key="4">
    <source>
        <dbReference type="ARBA" id="ARBA00022617"/>
    </source>
</evidence>
<keyword evidence="5 12" id="KW-0479">Metal-binding</keyword>